<feature type="compositionally biased region" description="Acidic residues" evidence="1">
    <location>
        <begin position="685"/>
        <end position="707"/>
    </location>
</feature>
<protein>
    <recommendedName>
        <fullName evidence="2">C2H2-type domain-containing protein</fullName>
    </recommendedName>
</protein>
<dbReference type="AlphaFoldDB" id="A0AAJ0FMR4"/>
<dbReference type="Pfam" id="PF12511">
    <property type="entry name" value="DUF3716"/>
    <property type="match status" value="1"/>
</dbReference>
<evidence type="ECO:0000313" key="4">
    <source>
        <dbReference type="Proteomes" id="UP001244011"/>
    </source>
</evidence>
<dbReference type="PROSITE" id="PS00028">
    <property type="entry name" value="ZINC_FINGER_C2H2_1"/>
    <property type="match status" value="1"/>
</dbReference>
<feature type="region of interest" description="Disordered" evidence="1">
    <location>
        <begin position="441"/>
        <end position="514"/>
    </location>
</feature>
<dbReference type="Proteomes" id="UP001244011">
    <property type="component" value="Unassembled WGS sequence"/>
</dbReference>
<organism evidence="3 4">
    <name type="scientific">Phialemonium atrogriseum</name>
    <dbReference type="NCBI Taxonomy" id="1093897"/>
    <lineage>
        <taxon>Eukaryota</taxon>
        <taxon>Fungi</taxon>
        <taxon>Dikarya</taxon>
        <taxon>Ascomycota</taxon>
        <taxon>Pezizomycotina</taxon>
        <taxon>Sordariomycetes</taxon>
        <taxon>Sordariomycetidae</taxon>
        <taxon>Cephalothecales</taxon>
        <taxon>Cephalothecaceae</taxon>
        <taxon>Phialemonium</taxon>
    </lineage>
</organism>
<keyword evidence="4" id="KW-1185">Reference proteome</keyword>
<feature type="compositionally biased region" description="Low complexity" evidence="1">
    <location>
        <begin position="43"/>
        <end position="59"/>
    </location>
</feature>
<accession>A0AAJ0FMR4</accession>
<dbReference type="GeneID" id="85308069"/>
<evidence type="ECO:0000259" key="2">
    <source>
        <dbReference type="PROSITE" id="PS00028"/>
    </source>
</evidence>
<evidence type="ECO:0000313" key="3">
    <source>
        <dbReference type="EMBL" id="KAK1768149.1"/>
    </source>
</evidence>
<proteinExistence type="predicted"/>
<feature type="compositionally biased region" description="Polar residues" evidence="1">
    <location>
        <begin position="268"/>
        <end position="289"/>
    </location>
</feature>
<dbReference type="RefSeq" id="XP_060284362.1">
    <property type="nucleotide sequence ID" value="XM_060424882.1"/>
</dbReference>
<feature type="compositionally biased region" description="Basic and acidic residues" evidence="1">
    <location>
        <begin position="490"/>
        <end position="504"/>
    </location>
</feature>
<dbReference type="EMBL" id="MU839006">
    <property type="protein sequence ID" value="KAK1768149.1"/>
    <property type="molecule type" value="Genomic_DNA"/>
</dbReference>
<feature type="region of interest" description="Disordered" evidence="1">
    <location>
        <begin position="672"/>
        <end position="773"/>
    </location>
</feature>
<feature type="compositionally biased region" description="Polar residues" evidence="1">
    <location>
        <begin position="104"/>
        <end position="118"/>
    </location>
</feature>
<name>A0AAJ0FMR4_9PEZI</name>
<dbReference type="InterPro" id="IPR013087">
    <property type="entry name" value="Znf_C2H2_type"/>
</dbReference>
<feature type="domain" description="C2H2-type" evidence="2">
    <location>
        <begin position="582"/>
        <end position="605"/>
    </location>
</feature>
<feature type="compositionally biased region" description="Acidic residues" evidence="1">
    <location>
        <begin position="458"/>
        <end position="474"/>
    </location>
</feature>
<gene>
    <name evidence="3" type="ORF">QBC33DRAFT_45820</name>
</gene>
<evidence type="ECO:0000256" key="1">
    <source>
        <dbReference type="SAM" id="MobiDB-lite"/>
    </source>
</evidence>
<feature type="compositionally biased region" description="Low complexity" evidence="1">
    <location>
        <begin position="747"/>
        <end position="765"/>
    </location>
</feature>
<sequence length="912" mass="98166">MASSVSVGLPPPTAQGEGVLTMSAGGQNTRENGIENESESEDYLSNLSDLNTLSDPSSDMSIPNVRPAEKDGSVDAAVDASTEGGSTARPVFKMRRTGRIGLLQPSSSLHNSIPTQHEFSFPKSAHSSQSKQARDGRAGEEPEPAMVTSDIVLLAAASVPAQDGQDHPPAGSKGSSMSVAEKSPTGKQPQASAGPADEDEEAKKQRRIERLRVQMKERWASGSMDHVVAKRQATLKKRKSAPLLTEEAQRTPKRRRVVPDRNLDVGQRSAQSEPGSTVAPSNAASSSLVSEDKTASGPSTRRLRRSSNPVVGNAHELWEYIRPHLVVYKKPELPPSRTVRRLIVLPWIRDIHWNHDLVDKHPFKDLRVKDITAMIIQLTGEEAPQPCNRCAKGRGPFKGCVMVSLEASEKDVATTVSCANCIYHFNGNLCSHRAWGRERQNKGGIAHDPGAEDHGVEEQDESDGDGDADIEDGDSLAPSQLAKGSKGRRWKESSARDVDAKAATRPDVPVIETAPSGRPYAMWPGKSRGQTDSLLLIVNTPLNKRMLTFVPDDSGKLEMMRGALLPDGYELDYTMPGRPWICPVDVCRRVFMTQHILSFHFSRVHYASLLNDNGDATFTVMGQYDVKKVAGGGRFLSETPSLPVVTSRNARGDASLGQLQPRLPKYLERDAVSSPQLDPAPSPEEVVEVGDPDESEDEEAEDEEVEDGSSPPRRSGRLIHNVHQSGNGNGNGNGVAKLSRAPEGDNSSGLVGPRLRSRSSGRGLVNGTNPTGTSTALISAGQIQSAVEMLEMEEWEIAPGRIRAEASDTPDNVALSNAYLTANQSVPICSGLSFRVDVVRPGATHRLEAADGETTLVCSVAGGKVRVRIDGEPDFAIGPHGLFKVRPGAACSVQNRLYVDAVLHVTSLAEFG</sequence>
<reference evidence="3" key="1">
    <citation type="submission" date="2023-06" db="EMBL/GenBank/DDBJ databases">
        <title>Genome-scale phylogeny and comparative genomics of the fungal order Sordariales.</title>
        <authorList>
            <consortium name="Lawrence Berkeley National Laboratory"/>
            <person name="Hensen N."/>
            <person name="Bonometti L."/>
            <person name="Westerberg I."/>
            <person name="Brannstrom I.O."/>
            <person name="Guillou S."/>
            <person name="Cros-Aarteil S."/>
            <person name="Calhoun S."/>
            <person name="Haridas S."/>
            <person name="Kuo A."/>
            <person name="Mondo S."/>
            <person name="Pangilinan J."/>
            <person name="Riley R."/>
            <person name="Labutti K."/>
            <person name="Andreopoulos B."/>
            <person name="Lipzen A."/>
            <person name="Chen C."/>
            <person name="Yanf M."/>
            <person name="Daum C."/>
            <person name="Ng V."/>
            <person name="Clum A."/>
            <person name="Steindorff A."/>
            <person name="Ohm R."/>
            <person name="Martin F."/>
            <person name="Silar P."/>
            <person name="Natvig D."/>
            <person name="Lalanne C."/>
            <person name="Gautier V."/>
            <person name="Ament-Velasquez S.L."/>
            <person name="Kruys A."/>
            <person name="Hutchinson M.I."/>
            <person name="Powell A.J."/>
            <person name="Barry K."/>
            <person name="Miller A.N."/>
            <person name="Grigoriev I.V."/>
            <person name="Debuchy R."/>
            <person name="Gladieux P."/>
            <person name="Thoren M.H."/>
            <person name="Johannesson H."/>
        </authorList>
    </citation>
    <scope>NUCLEOTIDE SEQUENCE</scope>
    <source>
        <strain evidence="3">8032-3</strain>
    </source>
</reference>
<feature type="compositionally biased region" description="Basic and acidic residues" evidence="1">
    <location>
        <begin position="208"/>
        <end position="219"/>
    </location>
</feature>
<dbReference type="InterPro" id="IPR022190">
    <property type="entry name" value="DUF3716"/>
</dbReference>
<feature type="region of interest" description="Disordered" evidence="1">
    <location>
        <begin position="1"/>
        <end position="308"/>
    </location>
</feature>
<comment type="caution">
    <text evidence="3">The sequence shown here is derived from an EMBL/GenBank/DDBJ whole genome shotgun (WGS) entry which is preliminary data.</text>
</comment>